<reference evidence="2" key="1">
    <citation type="submission" date="2019-07" db="EMBL/GenBank/DDBJ databases">
        <title>Chitinimonas sp. nov., isolated from Ny-Alesund, arctica soil.</title>
        <authorList>
            <person name="Xu Q."/>
            <person name="Peng F."/>
        </authorList>
    </citation>
    <scope>NUCLEOTIDE SEQUENCE [LARGE SCALE GENOMIC DNA]</scope>
    <source>
        <strain evidence="2">R3-44</strain>
    </source>
</reference>
<dbReference type="KEGG" id="cari:FNU76_01165"/>
<evidence type="ECO:0000313" key="1">
    <source>
        <dbReference type="EMBL" id="QDQ25070.1"/>
    </source>
</evidence>
<protein>
    <recommendedName>
        <fullName evidence="3">HrpE/YscL family type III secretion apparatus protein</fullName>
    </recommendedName>
</protein>
<dbReference type="Proteomes" id="UP000317550">
    <property type="component" value="Chromosome"/>
</dbReference>
<evidence type="ECO:0000313" key="2">
    <source>
        <dbReference type="Proteomes" id="UP000317550"/>
    </source>
</evidence>
<dbReference type="AlphaFoldDB" id="A0A516SA93"/>
<evidence type="ECO:0008006" key="3">
    <source>
        <dbReference type="Google" id="ProtNLM"/>
    </source>
</evidence>
<gene>
    <name evidence="1" type="ORF">FNU76_01165</name>
</gene>
<name>A0A516SA93_9NEIS</name>
<organism evidence="1 2">
    <name type="scientific">Chitinimonas arctica</name>
    <dbReference type="NCBI Taxonomy" id="2594795"/>
    <lineage>
        <taxon>Bacteria</taxon>
        <taxon>Pseudomonadati</taxon>
        <taxon>Pseudomonadota</taxon>
        <taxon>Betaproteobacteria</taxon>
        <taxon>Neisseriales</taxon>
        <taxon>Chitinibacteraceae</taxon>
        <taxon>Chitinimonas</taxon>
    </lineage>
</organism>
<keyword evidence="2" id="KW-1185">Reference proteome</keyword>
<dbReference type="EMBL" id="CP041730">
    <property type="protein sequence ID" value="QDQ25070.1"/>
    <property type="molecule type" value="Genomic_DNA"/>
</dbReference>
<dbReference type="OrthoDB" id="8595987at2"/>
<accession>A0A516SA93</accession>
<proteinExistence type="predicted"/>
<sequence>MSRFQQDLLVLPGLSPLGQIVKREQLDRMLEANRVLDRAKLRAGVISKEALRQLEQAKAEGETILAWSRDEGLRQAAKEVEQAKRDAIEDAVEWLVQEQQLERHIVVRLEKEIRALAAQAFAELVGGLDAGELLLQQLGKYVSDSINEGKLELRVNPVHWARAIDTFAAEPRILVIPDKSLTIKQAILNSAYVQIQLDLDRHLQLLVDRLKQPNREVEMYEQN</sequence>